<dbReference type="EMBL" id="PFWU01000009">
    <property type="protein sequence ID" value="PJA46157.1"/>
    <property type="molecule type" value="Genomic_DNA"/>
</dbReference>
<sequence>MKTALNIVVICQHGRHLSRYLQEYLESMKIESSALGLNFKNRNTIRKIQSAQIVICVHEEIKQAVEAEFDLSDKKVICLNVTDFSGTSNKKPMTGESWLEYQESNVYPELRKQIKKHLPSLA</sequence>
<comment type="caution">
    <text evidence="1">The sequence shown here is derived from an EMBL/GenBank/DDBJ whole genome shotgun (WGS) entry which is preliminary data.</text>
</comment>
<evidence type="ECO:0000313" key="2">
    <source>
        <dbReference type="Proteomes" id="UP000229385"/>
    </source>
</evidence>
<dbReference type="Proteomes" id="UP000229385">
    <property type="component" value="Unassembled WGS sequence"/>
</dbReference>
<evidence type="ECO:0008006" key="3">
    <source>
        <dbReference type="Google" id="ProtNLM"/>
    </source>
</evidence>
<protein>
    <recommendedName>
        <fullName evidence="3">Phosphotyrosine protein phosphatase I domain-containing protein</fullName>
    </recommendedName>
</protein>
<accession>A0A2M7XE55</accession>
<proteinExistence type="predicted"/>
<gene>
    <name evidence="1" type="ORF">CO174_00760</name>
</gene>
<reference evidence="2" key="1">
    <citation type="submission" date="2017-09" db="EMBL/GenBank/DDBJ databases">
        <title>Depth-based differentiation of microbial function through sediment-hosted aquifers and enrichment of novel symbionts in the deep terrestrial subsurface.</title>
        <authorList>
            <person name="Probst A.J."/>
            <person name="Ladd B."/>
            <person name="Jarett J.K."/>
            <person name="Geller-Mcgrath D.E."/>
            <person name="Sieber C.M.K."/>
            <person name="Emerson J.B."/>
            <person name="Anantharaman K."/>
            <person name="Thomas B.C."/>
            <person name="Malmstrom R."/>
            <person name="Stieglmeier M."/>
            <person name="Klingl A."/>
            <person name="Woyke T."/>
            <person name="Ryan C.M."/>
            <person name="Banfield J.F."/>
        </authorList>
    </citation>
    <scope>NUCLEOTIDE SEQUENCE [LARGE SCALE GENOMIC DNA]</scope>
</reference>
<name>A0A2M7XE55_9BACT</name>
<dbReference type="AlphaFoldDB" id="A0A2M7XE55"/>
<organism evidence="1 2">
    <name type="scientific">Candidatus Uhrbacteria bacterium CG_4_9_14_3_um_filter_50_9</name>
    <dbReference type="NCBI Taxonomy" id="1975035"/>
    <lineage>
        <taxon>Bacteria</taxon>
        <taxon>Candidatus Uhriibacteriota</taxon>
    </lineage>
</organism>
<evidence type="ECO:0000313" key="1">
    <source>
        <dbReference type="EMBL" id="PJA46157.1"/>
    </source>
</evidence>